<evidence type="ECO:0000313" key="3">
    <source>
        <dbReference type="EnsemblPlants" id="KQK19492"/>
    </source>
</evidence>
<dbReference type="Proteomes" id="UP000008810">
    <property type="component" value="Chromosome 1"/>
</dbReference>
<dbReference type="EMBL" id="CM000880">
    <property type="protein sequence ID" value="KQK19492.1"/>
    <property type="molecule type" value="Genomic_DNA"/>
</dbReference>
<reference evidence="3" key="3">
    <citation type="submission" date="2018-08" db="UniProtKB">
        <authorList>
            <consortium name="EnsemblPlants"/>
        </authorList>
    </citation>
    <scope>IDENTIFICATION</scope>
    <source>
        <strain evidence="3">cv. Bd21</strain>
    </source>
</reference>
<dbReference type="AlphaFoldDB" id="A0A0Q3K4R5"/>
<keyword evidence="4" id="KW-1185">Reference proteome</keyword>
<feature type="region of interest" description="Disordered" evidence="1">
    <location>
        <begin position="1"/>
        <end position="55"/>
    </location>
</feature>
<evidence type="ECO:0000313" key="2">
    <source>
        <dbReference type="EMBL" id="KQK19492.1"/>
    </source>
</evidence>
<evidence type="ECO:0000313" key="4">
    <source>
        <dbReference type="Proteomes" id="UP000008810"/>
    </source>
</evidence>
<dbReference type="EnsemblPlants" id="KQK19492">
    <property type="protein sequence ID" value="KQK19492"/>
    <property type="gene ID" value="BRADI_1g48595v3"/>
</dbReference>
<reference evidence="2 3" key="1">
    <citation type="journal article" date="2010" name="Nature">
        <title>Genome sequencing and analysis of the model grass Brachypodium distachyon.</title>
        <authorList>
            <consortium name="International Brachypodium Initiative"/>
        </authorList>
    </citation>
    <scope>NUCLEOTIDE SEQUENCE [LARGE SCALE GENOMIC DNA]</scope>
    <source>
        <strain evidence="2 3">Bd21</strain>
    </source>
</reference>
<evidence type="ECO:0000256" key="1">
    <source>
        <dbReference type="SAM" id="MobiDB-lite"/>
    </source>
</evidence>
<dbReference type="Gramene" id="KQK19492">
    <property type="protein sequence ID" value="KQK19492"/>
    <property type="gene ID" value="BRADI_1g48595v3"/>
</dbReference>
<sequence>MASPRRRPRLWPRPRSHQAPRAQDADLAITGSTAQTPTPTSSSQAPPPRRPRPQPRLHRLLHRADSDLAVAGPPRRPALPRAPPPLHSAELAVVSLPRLPLSTLVGFYTSQLPHSREDWWTTERKYASKLLRRDFDTITILIHWRIWKERNARIFQQESCSADSVVKLIIDELQSWKVARCVLAF</sequence>
<proteinExistence type="predicted"/>
<reference evidence="2" key="2">
    <citation type="submission" date="2017-06" db="EMBL/GenBank/DDBJ databases">
        <title>WGS assembly of Brachypodium distachyon.</title>
        <authorList>
            <consortium name="The International Brachypodium Initiative"/>
            <person name="Lucas S."/>
            <person name="Harmon-Smith M."/>
            <person name="Lail K."/>
            <person name="Tice H."/>
            <person name="Grimwood J."/>
            <person name="Bruce D."/>
            <person name="Barry K."/>
            <person name="Shu S."/>
            <person name="Lindquist E."/>
            <person name="Wang M."/>
            <person name="Pitluck S."/>
            <person name="Vogel J.P."/>
            <person name="Garvin D.F."/>
            <person name="Mockler T.C."/>
            <person name="Schmutz J."/>
            <person name="Rokhsar D."/>
            <person name="Bevan M.W."/>
        </authorList>
    </citation>
    <scope>NUCLEOTIDE SEQUENCE</scope>
    <source>
        <strain evidence="2">Bd21</strain>
    </source>
</reference>
<organism evidence="2">
    <name type="scientific">Brachypodium distachyon</name>
    <name type="common">Purple false brome</name>
    <name type="synonym">Trachynia distachya</name>
    <dbReference type="NCBI Taxonomy" id="15368"/>
    <lineage>
        <taxon>Eukaryota</taxon>
        <taxon>Viridiplantae</taxon>
        <taxon>Streptophyta</taxon>
        <taxon>Embryophyta</taxon>
        <taxon>Tracheophyta</taxon>
        <taxon>Spermatophyta</taxon>
        <taxon>Magnoliopsida</taxon>
        <taxon>Liliopsida</taxon>
        <taxon>Poales</taxon>
        <taxon>Poaceae</taxon>
        <taxon>BOP clade</taxon>
        <taxon>Pooideae</taxon>
        <taxon>Stipodae</taxon>
        <taxon>Brachypodieae</taxon>
        <taxon>Brachypodium</taxon>
    </lineage>
</organism>
<name>A0A0Q3K4R5_BRADI</name>
<gene>
    <name evidence="2" type="ORF">BRADI_1g48595v3</name>
</gene>
<dbReference type="OrthoDB" id="686619at2759"/>
<feature type="compositionally biased region" description="Low complexity" evidence="1">
    <location>
        <begin position="32"/>
        <end position="44"/>
    </location>
</feature>
<feature type="compositionally biased region" description="Basic residues" evidence="1">
    <location>
        <begin position="1"/>
        <end position="18"/>
    </location>
</feature>
<protein>
    <submittedName>
        <fullName evidence="2 3">Uncharacterized protein</fullName>
    </submittedName>
</protein>
<dbReference type="InParanoid" id="A0A0Q3K4R5"/>
<accession>A0A0Q3K4R5</accession>